<organism evidence="1">
    <name type="scientific">viral metagenome</name>
    <dbReference type="NCBI Taxonomy" id="1070528"/>
    <lineage>
        <taxon>unclassified sequences</taxon>
        <taxon>metagenomes</taxon>
        <taxon>organismal metagenomes</taxon>
    </lineage>
</organism>
<dbReference type="AlphaFoldDB" id="A0A6L2ZL82"/>
<evidence type="ECO:0000313" key="1">
    <source>
        <dbReference type="EMBL" id="GFM95181.1"/>
    </source>
</evidence>
<accession>A0A6L2ZL82</accession>
<name>A0A6L2ZL82_9ZZZZ</name>
<proteinExistence type="predicted"/>
<dbReference type="EMBL" id="BLWB01000051">
    <property type="protein sequence ID" value="GFM95181.1"/>
    <property type="molecule type" value="Genomic_RNA"/>
</dbReference>
<reference evidence="1" key="1">
    <citation type="submission" date="2020-05" db="EMBL/GenBank/DDBJ databases">
        <title>Diverged and active partitiviruses in Lichen.</title>
        <authorList>
            <person name="Urayama S."/>
            <person name="Doi N."/>
            <person name="Kondo F."/>
            <person name="Chiba Y."/>
            <person name="Takaki Y."/>
            <person name="Hirai M."/>
            <person name="Minegishi Y."/>
            <person name="Hagiwara D."/>
            <person name="Nunoura T."/>
        </authorList>
    </citation>
    <scope>NUCLEOTIDE SEQUENCE</scope>
</reference>
<sequence>SIPLVDLNLIGVPWDPNPAKRNVIPQLAETWSVGHQFIMNDSMFDADLTPGKAIGEKAEPWEVYSSLVTSAFPLASHMQTGVCDDQKGTKKGLSWLALSPSISYATALALGQWGAPPIPLNSFGNNVRVIIDPVLNSTVPALDMWANQDIYPLIWGDGFGKYMRGASTNYKLHIPVTDVRGTQTIISGDVRHNLARILANLGMKGK</sequence>
<gene>
    <name evidence="1" type="ORF">MMARV_C051P2</name>
</gene>
<protein>
    <submittedName>
        <fullName evidence="1">Uncharacterized protein</fullName>
    </submittedName>
</protein>
<feature type="non-terminal residue" evidence="1">
    <location>
        <position position="1"/>
    </location>
</feature>
<comment type="caution">
    <text evidence="1">The sequence shown here is derived from an EMBL/GenBank/DDBJ whole genome shotgun (WGS) entry which is preliminary data.</text>
</comment>